<dbReference type="InterPro" id="IPR011047">
    <property type="entry name" value="Quinoprotein_ADH-like_sf"/>
</dbReference>
<evidence type="ECO:0000256" key="3">
    <source>
        <dbReference type="ARBA" id="ARBA00022737"/>
    </source>
</evidence>
<keyword evidence="3" id="KW-0677">Repeat</keyword>
<evidence type="ECO:0000313" key="9">
    <source>
        <dbReference type="EMBL" id="KAJ1734819.1"/>
    </source>
</evidence>
<comment type="similarity">
    <text evidence="5">Belongs to the WD repeat WDR3/UTP12 family.</text>
</comment>
<evidence type="ECO:0000256" key="1">
    <source>
        <dbReference type="ARBA" id="ARBA00004604"/>
    </source>
</evidence>
<dbReference type="PANTHER" id="PTHR19853">
    <property type="entry name" value="WD REPEAT CONTAINING PROTEIN 3 WDR3"/>
    <property type="match status" value="1"/>
</dbReference>
<dbReference type="SMART" id="SM00320">
    <property type="entry name" value="WD40"/>
    <property type="match status" value="12"/>
</dbReference>
<dbReference type="PROSITE" id="PS50082">
    <property type="entry name" value="WD_REPEATS_2"/>
    <property type="match status" value="8"/>
</dbReference>
<reference evidence="9" key="1">
    <citation type="submission" date="2022-07" db="EMBL/GenBank/DDBJ databases">
        <title>Phylogenomic reconstructions and comparative analyses of Kickxellomycotina fungi.</title>
        <authorList>
            <person name="Reynolds N.K."/>
            <person name="Stajich J.E."/>
            <person name="Barry K."/>
            <person name="Grigoriev I.V."/>
            <person name="Crous P."/>
            <person name="Smith M.E."/>
        </authorList>
    </citation>
    <scope>NUCLEOTIDE SEQUENCE</scope>
    <source>
        <strain evidence="9">BCRC 34381</strain>
    </source>
</reference>
<dbReference type="Gene3D" id="2.130.10.10">
    <property type="entry name" value="YVTN repeat-like/Quinoprotein amine dehydrogenase"/>
    <property type="match status" value="4"/>
</dbReference>
<comment type="subcellular location">
    <subcellularLocation>
        <location evidence="1">Nucleus</location>
        <location evidence="1">Nucleolus</location>
    </subcellularLocation>
</comment>
<dbReference type="GO" id="GO:0030490">
    <property type="term" value="P:maturation of SSU-rRNA"/>
    <property type="evidence" value="ECO:0007669"/>
    <property type="project" value="TreeGrafter"/>
</dbReference>
<dbReference type="SUPFAM" id="SSF50969">
    <property type="entry name" value="YVTN repeat-like/Quinoprotein amine dehydrogenase"/>
    <property type="match status" value="1"/>
</dbReference>
<feature type="repeat" description="WD" evidence="6">
    <location>
        <begin position="195"/>
        <end position="236"/>
    </location>
</feature>
<feature type="repeat" description="WD" evidence="6">
    <location>
        <begin position="514"/>
        <end position="539"/>
    </location>
</feature>
<evidence type="ECO:0000256" key="2">
    <source>
        <dbReference type="ARBA" id="ARBA00022574"/>
    </source>
</evidence>
<evidence type="ECO:0000313" key="10">
    <source>
        <dbReference type="Proteomes" id="UP001143981"/>
    </source>
</evidence>
<evidence type="ECO:0000256" key="6">
    <source>
        <dbReference type="PROSITE-ProRule" id="PRU00221"/>
    </source>
</evidence>
<accession>A0A9W7YHI6</accession>
<sequence length="969" mass="105334">MVKTYLRYEARPSFGIIASPTGNAVFDCSGKLSITPALEDVVVWDIKKGVEVARWSDSDNKAEVTRIARSPNSKDYAVGYADGSIRLFDHSSNAVNVVLNGHRGAVSALSFDSTGTVLASGARDTDVILWDVVGEVGLYRLRGHKDEITGIAFVPAAGEAATALTASAAGHVITSSKDTLVKLWDLRAQHCVQTLVTHRSEVWALAVSADGRLLVTGTSDADLRVWTISAEKLNGMAVDSAGASADAAASSWAAISEYGLVRRASSSRVVALQFHPSGEYLACLGADRLAEVFRARTPAEIKKKMARRQKRDREKRKDRAEASGDEAAPAAEELQGGALAHAIAAADELASFKLVRTSAKCVSVDFDPAERDAALVARRGGMHVLVSQNNNALHVWSVPVPPPGKTTKQAKLPEPSLVCSVERLGHRSEPRALALSSDNELLASAANKSLRIWNAGTGACIRTLECGTALCAAFLPGDQFIVVGTKEGTLELYDIPGATLVETFDAHEGAACWAIDVSPDKKGLVTGGADKSVKFWNFELVRDAAGAAAGAMVSRRRMTLEHAKTLQMSDDVLAARFSPDGRLLAVALLDTTVKVFYADTLKFFLSLYGHKLPVVSLDISSDSTLLVTGSADKSVKLWGLDFGDCHRSILAHQEPVTAVRFVWGTHYFFSAGKDKLVQQWDGDKFQRIQKLEGSHGDVWALAVARHGNFVASASQDRAIRVWDKTDEPLFLEEERERELEEMYDRGLEESMEQPGAAAGDGDGDGDGSEAQRAGKATMETLKAGERIMEALDLADAERRKWDEYAEQKRRMPHLSPPAPEPNPILQFEKTSPEAHVLRAIERIRAAELDDALLVLSFSRVLSLMAYIDMWAQREWNTPLTCRVLFFLLRTHQNQIVATRTMRGRLDSIRRSLRSGVGAQRDQVGYNLAALAALKAEWEASATADFFDEMTIQGILDGQLKKRKFVGVKA</sequence>
<protein>
    <submittedName>
        <fullName evidence="9">Beta transducin</fullName>
    </submittedName>
</protein>
<dbReference type="InterPro" id="IPR020472">
    <property type="entry name" value="WD40_PAC1"/>
</dbReference>
<dbReference type="AlphaFoldDB" id="A0A9W7YHI6"/>
<keyword evidence="2 6" id="KW-0853">WD repeat</keyword>
<proteinExistence type="inferred from homology"/>
<dbReference type="Pfam" id="PF25172">
    <property type="entry name" value="Beta-prop_WDR3_2nd"/>
    <property type="match status" value="1"/>
</dbReference>
<dbReference type="Pfam" id="PF25173">
    <property type="entry name" value="Beta-prop_WDR3_1st"/>
    <property type="match status" value="1"/>
</dbReference>
<dbReference type="PROSITE" id="PS00678">
    <property type="entry name" value="WD_REPEATS_1"/>
    <property type="match status" value="3"/>
</dbReference>
<dbReference type="GO" id="GO:0030515">
    <property type="term" value="F:snoRNA binding"/>
    <property type="evidence" value="ECO:0007669"/>
    <property type="project" value="TreeGrafter"/>
</dbReference>
<feature type="repeat" description="WD" evidence="6">
    <location>
        <begin position="99"/>
        <end position="132"/>
    </location>
</feature>
<dbReference type="Pfam" id="PF04003">
    <property type="entry name" value="Utp12"/>
    <property type="match status" value="1"/>
</dbReference>
<feature type="repeat" description="WD" evidence="6">
    <location>
        <begin position="141"/>
        <end position="194"/>
    </location>
</feature>
<keyword evidence="10" id="KW-1185">Reference proteome</keyword>
<feature type="repeat" description="WD" evidence="6">
    <location>
        <begin position="691"/>
        <end position="723"/>
    </location>
</feature>
<feature type="repeat" description="WD" evidence="6">
    <location>
        <begin position="649"/>
        <end position="681"/>
    </location>
</feature>
<dbReference type="EMBL" id="JANBOI010000055">
    <property type="protein sequence ID" value="KAJ1734819.1"/>
    <property type="molecule type" value="Genomic_DNA"/>
</dbReference>
<evidence type="ECO:0000259" key="8">
    <source>
        <dbReference type="Pfam" id="PF04003"/>
    </source>
</evidence>
<dbReference type="InterPro" id="IPR051570">
    <property type="entry name" value="TBC1_cilium_biogenesis"/>
</dbReference>
<dbReference type="InterPro" id="IPR015943">
    <property type="entry name" value="WD40/YVTN_repeat-like_dom_sf"/>
</dbReference>
<dbReference type="InterPro" id="IPR001680">
    <property type="entry name" value="WD40_rpt"/>
</dbReference>
<evidence type="ECO:0000256" key="4">
    <source>
        <dbReference type="ARBA" id="ARBA00023242"/>
    </source>
</evidence>
<feature type="compositionally biased region" description="Basic and acidic residues" evidence="7">
    <location>
        <begin position="311"/>
        <end position="322"/>
    </location>
</feature>
<feature type="repeat" description="WD" evidence="6">
    <location>
        <begin position="607"/>
        <end position="648"/>
    </location>
</feature>
<name>A0A9W7YHI6_9FUNG</name>
<dbReference type="PROSITE" id="PS50294">
    <property type="entry name" value="WD_REPEATS_REGION"/>
    <property type="match status" value="4"/>
</dbReference>
<feature type="domain" description="Small-subunit processome Utp12" evidence="8">
    <location>
        <begin position="832"/>
        <end position="934"/>
    </location>
</feature>
<dbReference type="Proteomes" id="UP001143981">
    <property type="component" value="Unassembled WGS sequence"/>
</dbReference>
<evidence type="ECO:0000256" key="5">
    <source>
        <dbReference type="ARBA" id="ARBA00038229"/>
    </source>
</evidence>
<dbReference type="GO" id="GO:0034388">
    <property type="term" value="C:Pwp2p-containing subcomplex of 90S preribosome"/>
    <property type="evidence" value="ECO:0007669"/>
    <property type="project" value="TreeGrafter"/>
</dbReference>
<dbReference type="SUPFAM" id="SSF50998">
    <property type="entry name" value="Quinoprotein alcohol dehydrogenase-like"/>
    <property type="match status" value="1"/>
</dbReference>
<comment type="caution">
    <text evidence="9">The sequence shown here is derived from an EMBL/GenBank/DDBJ whole genome shotgun (WGS) entry which is preliminary data.</text>
</comment>
<dbReference type="PRINTS" id="PR00320">
    <property type="entry name" value="GPROTEINBRPT"/>
</dbReference>
<organism evidence="9 10">
    <name type="scientific">Coemansia biformis</name>
    <dbReference type="NCBI Taxonomy" id="1286918"/>
    <lineage>
        <taxon>Eukaryota</taxon>
        <taxon>Fungi</taxon>
        <taxon>Fungi incertae sedis</taxon>
        <taxon>Zoopagomycota</taxon>
        <taxon>Kickxellomycotina</taxon>
        <taxon>Kickxellomycetes</taxon>
        <taxon>Kickxellales</taxon>
        <taxon>Kickxellaceae</taxon>
        <taxon>Coemansia</taxon>
    </lineage>
</organism>
<feature type="region of interest" description="Disordered" evidence="7">
    <location>
        <begin position="302"/>
        <end position="331"/>
    </location>
</feature>
<dbReference type="PANTHER" id="PTHR19853:SF0">
    <property type="entry name" value="WD REPEAT-CONTAINING PROTEIN 3"/>
    <property type="match status" value="1"/>
</dbReference>
<dbReference type="GO" id="GO:0032040">
    <property type="term" value="C:small-subunit processome"/>
    <property type="evidence" value="ECO:0007669"/>
    <property type="project" value="TreeGrafter"/>
</dbReference>
<gene>
    <name evidence="9" type="primary">DIP2</name>
    <name evidence="9" type="ORF">LPJ61_000876</name>
</gene>
<keyword evidence="4" id="KW-0539">Nucleus</keyword>
<feature type="region of interest" description="Disordered" evidence="7">
    <location>
        <begin position="743"/>
        <end position="776"/>
    </location>
</feature>
<dbReference type="FunFam" id="2.130.10.10:FF:000157">
    <property type="entry name" value="WD repeat domain 3"/>
    <property type="match status" value="1"/>
</dbReference>
<dbReference type="InterPro" id="IPR007148">
    <property type="entry name" value="SSU_processome_Utp12"/>
</dbReference>
<dbReference type="FunFam" id="2.130.10.10:FF:000178">
    <property type="entry name" value="WD repeat domain 3"/>
    <property type="match status" value="1"/>
</dbReference>
<feature type="repeat" description="WD" evidence="6">
    <location>
        <begin position="423"/>
        <end position="463"/>
    </location>
</feature>
<dbReference type="OrthoDB" id="407922at2759"/>
<dbReference type="CDD" id="cd00200">
    <property type="entry name" value="WD40"/>
    <property type="match status" value="2"/>
</dbReference>
<dbReference type="InterPro" id="IPR019775">
    <property type="entry name" value="WD40_repeat_CS"/>
</dbReference>
<evidence type="ECO:0000256" key="7">
    <source>
        <dbReference type="SAM" id="MobiDB-lite"/>
    </source>
</evidence>
<dbReference type="InterPro" id="IPR011044">
    <property type="entry name" value="Quino_amine_DH_bsu"/>
</dbReference>